<evidence type="ECO:0000313" key="3">
    <source>
        <dbReference type="Proteomes" id="UP000837857"/>
    </source>
</evidence>
<feature type="compositionally biased region" description="Low complexity" evidence="1">
    <location>
        <begin position="214"/>
        <end position="230"/>
    </location>
</feature>
<dbReference type="EMBL" id="OW152827">
    <property type="protein sequence ID" value="CAH2044198.1"/>
    <property type="molecule type" value="Genomic_DNA"/>
</dbReference>
<sequence>MGDYICSNALIGSDAMRPTWQPRTAQTTRRALSGAAALLNLATPRIHEVYLNGAPRFFLSAMLRFRRFFGDVMLSCGAEWRRLGVVCAPAATYIQLGGCDARLPPSTAPPPRPAYLIDSRAGLIRVLSVFQAAETVVCKPEPADSPPKKARAEEYAYALYLDPYAHLHCRPAFRPWGKSEPALQHPERVVRVADCGRFERDFQPNVALKPLTPPVDDVTSSTSPPPQSESEIAARLLDAEARLAERARRLEEREAELSRREARLEERERELERRQRNEEPEGPRGESPTRDADPPC</sequence>
<evidence type="ECO:0000256" key="1">
    <source>
        <dbReference type="SAM" id="MobiDB-lite"/>
    </source>
</evidence>
<proteinExistence type="predicted"/>
<reference evidence="2" key="1">
    <citation type="submission" date="2022-03" db="EMBL/GenBank/DDBJ databases">
        <authorList>
            <person name="Martin H S."/>
        </authorList>
    </citation>
    <scope>NUCLEOTIDE SEQUENCE</scope>
</reference>
<dbReference type="Proteomes" id="UP000837857">
    <property type="component" value="Chromosome 15"/>
</dbReference>
<gene>
    <name evidence="2" type="ORF">IPOD504_LOCUS4627</name>
</gene>
<evidence type="ECO:0000313" key="2">
    <source>
        <dbReference type="EMBL" id="CAH2044198.1"/>
    </source>
</evidence>
<protein>
    <submittedName>
        <fullName evidence="2">Uncharacterized protein</fullName>
    </submittedName>
</protein>
<keyword evidence="3" id="KW-1185">Reference proteome</keyword>
<organism evidence="2 3">
    <name type="scientific">Iphiclides podalirius</name>
    <name type="common">scarce swallowtail</name>
    <dbReference type="NCBI Taxonomy" id="110791"/>
    <lineage>
        <taxon>Eukaryota</taxon>
        <taxon>Metazoa</taxon>
        <taxon>Ecdysozoa</taxon>
        <taxon>Arthropoda</taxon>
        <taxon>Hexapoda</taxon>
        <taxon>Insecta</taxon>
        <taxon>Pterygota</taxon>
        <taxon>Neoptera</taxon>
        <taxon>Endopterygota</taxon>
        <taxon>Lepidoptera</taxon>
        <taxon>Glossata</taxon>
        <taxon>Ditrysia</taxon>
        <taxon>Papilionoidea</taxon>
        <taxon>Papilionidae</taxon>
        <taxon>Papilioninae</taxon>
        <taxon>Iphiclides</taxon>
    </lineage>
</organism>
<accession>A0ABN8HZ07</accession>
<feature type="non-terminal residue" evidence="2">
    <location>
        <position position="296"/>
    </location>
</feature>
<feature type="region of interest" description="Disordered" evidence="1">
    <location>
        <begin position="205"/>
        <end position="230"/>
    </location>
</feature>
<feature type="region of interest" description="Disordered" evidence="1">
    <location>
        <begin position="250"/>
        <end position="296"/>
    </location>
</feature>
<name>A0ABN8HZ07_9NEOP</name>